<evidence type="ECO:0000256" key="4">
    <source>
        <dbReference type="ARBA" id="ARBA00022737"/>
    </source>
</evidence>
<evidence type="ECO:0000313" key="7">
    <source>
        <dbReference type="Proteomes" id="UP001497482"/>
    </source>
</evidence>
<keyword evidence="7" id="KW-1185">Reference proteome</keyword>
<dbReference type="SUPFAM" id="SSF52058">
    <property type="entry name" value="L domain-like"/>
    <property type="match status" value="1"/>
</dbReference>
<sequence>MTPLFENEQNGRNKTDAVISRTSPTKRSGAGHWLVAYRKAEEVHCTDVYRRVKETHKRQKNVRSEDKTLDKDLLLRLHCVDEPFELSAVIIPEQNLNDVNCEDLHLFYNVIELDASLNSLSLGHFRSFVSLRELNLSLNRLQGMEFDPDDFPHLEVLDLSYNSVSSSAVAALGRLPRLRVLYLTENQLSQFPSDPSLSNHTSHPTSQENNTHFKSLEVLMLDDNILSSDIFNSLKNLKRLKYLNLKGNYVCEVPLLEMLDHVQPEQTLSEQNKSDSDGNVSENLLKLMQFFQQKDWDDYKETSFPCPELQFLNLSGNKIAEEEALLAVALFPALCEINISSNPLTTRRSGDPPLLTYYLQDKLGVKIKRKNEELKKSTKVHFEPKWKTCEKIPSVLKKTQMLNRQTPDETKTEINEQQTPQPFFVTEIGDLELESAENNTVDLTLVEPIGIQTAVQMLEHTLKNLNVYRDSKPKLDSIQTPYRERAKRIKALLPWPAPPLKQQSKKLDRMIEEIKRTKTMREVPLTKILKREGCNKQDYKEALCLLKDMKDKYKMVHRKTMEQAASLGSEHPTNPSNYT</sequence>
<dbReference type="InterPro" id="IPR032675">
    <property type="entry name" value="LRR_dom_sf"/>
</dbReference>
<evidence type="ECO:0000313" key="6">
    <source>
        <dbReference type="EMBL" id="CAL1573582.1"/>
    </source>
</evidence>
<gene>
    <name evidence="6" type="ORF">KC01_LOCUS5463</name>
</gene>
<dbReference type="PROSITE" id="PS51450">
    <property type="entry name" value="LRR"/>
    <property type="match status" value="1"/>
</dbReference>
<dbReference type="PANTHER" id="PTHR22710:SF2">
    <property type="entry name" value="X-RAY RADIATION RESISTANCE-ASSOCIATED PROTEIN 1"/>
    <property type="match status" value="1"/>
</dbReference>
<comment type="subcellular location">
    <subcellularLocation>
        <location evidence="1">Cytoplasm</location>
    </subcellularLocation>
</comment>
<keyword evidence="2" id="KW-0963">Cytoplasm</keyword>
<feature type="region of interest" description="Disordered" evidence="5">
    <location>
        <begin position="1"/>
        <end position="26"/>
    </location>
</feature>
<organism evidence="6 7">
    <name type="scientific">Knipowitschia caucasica</name>
    <name type="common">Caucasian dwarf goby</name>
    <name type="synonym">Pomatoschistus caucasicus</name>
    <dbReference type="NCBI Taxonomy" id="637954"/>
    <lineage>
        <taxon>Eukaryota</taxon>
        <taxon>Metazoa</taxon>
        <taxon>Chordata</taxon>
        <taxon>Craniata</taxon>
        <taxon>Vertebrata</taxon>
        <taxon>Euteleostomi</taxon>
        <taxon>Actinopterygii</taxon>
        <taxon>Neopterygii</taxon>
        <taxon>Teleostei</taxon>
        <taxon>Neoteleostei</taxon>
        <taxon>Acanthomorphata</taxon>
        <taxon>Gobiaria</taxon>
        <taxon>Gobiiformes</taxon>
        <taxon>Gobioidei</taxon>
        <taxon>Gobiidae</taxon>
        <taxon>Gobiinae</taxon>
        <taxon>Knipowitschia</taxon>
    </lineage>
</organism>
<dbReference type="AlphaFoldDB" id="A0AAV2JCX7"/>
<dbReference type="Pfam" id="PF13516">
    <property type="entry name" value="LRR_6"/>
    <property type="match status" value="1"/>
</dbReference>
<dbReference type="GO" id="GO:0005634">
    <property type="term" value="C:nucleus"/>
    <property type="evidence" value="ECO:0007669"/>
    <property type="project" value="TreeGrafter"/>
</dbReference>
<evidence type="ECO:0008006" key="8">
    <source>
        <dbReference type="Google" id="ProtNLM"/>
    </source>
</evidence>
<keyword evidence="3" id="KW-0433">Leucine-rich repeat</keyword>
<dbReference type="PANTHER" id="PTHR22710">
    <property type="entry name" value="X-RAY RADIATION RESISTANCE ASSOCIATED PROTEIN 1 XRRA1"/>
    <property type="match status" value="1"/>
</dbReference>
<dbReference type="Gene3D" id="3.80.10.10">
    <property type="entry name" value="Ribonuclease Inhibitor"/>
    <property type="match status" value="3"/>
</dbReference>
<evidence type="ECO:0000256" key="3">
    <source>
        <dbReference type="ARBA" id="ARBA00022614"/>
    </source>
</evidence>
<accession>A0AAV2JCX7</accession>
<protein>
    <recommendedName>
        <fullName evidence="8">X-ray radiation resistance-associated protein 1</fullName>
    </recommendedName>
</protein>
<dbReference type="GO" id="GO:0005737">
    <property type="term" value="C:cytoplasm"/>
    <property type="evidence" value="ECO:0007669"/>
    <property type="project" value="UniProtKB-SubCell"/>
</dbReference>
<dbReference type="Proteomes" id="UP001497482">
    <property type="component" value="Chromosome 11"/>
</dbReference>
<dbReference type="SMART" id="SM00369">
    <property type="entry name" value="LRR_TYP"/>
    <property type="match status" value="3"/>
</dbReference>
<reference evidence="6 7" key="1">
    <citation type="submission" date="2024-04" db="EMBL/GenBank/DDBJ databases">
        <authorList>
            <person name="Waldvogel A.-M."/>
            <person name="Schoenle A."/>
        </authorList>
    </citation>
    <scope>NUCLEOTIDE SEQUENCE [LARGE SCALE GENOMIC DNA]</scope>
</reference>
<evidence type="ECO:0000256" key="5">
    <source>
        <dbReference type="SAM" id="MobiDB-lite"/>
    </source>
</evidence>
<name>A0AAV2JCX7_KNICA</name>
<evidence type="ECO:0000256" key="2">
    <source>
        <dbReference type="ARBA" id="ARBA00022490"/>
    </source>
</evidence>
<dbReference type="EMBL" id="OZ035833">
    <property type="protein sequence ID" value="CAL1573582.1"/>
    <property type="molecule type" value="Genomic_DNA"/>
</dbReference>
<keyword evidence="4" id="KW-0677">Repeat</keyword>
<evidence type="ECO:0000256" key="1">
    <source>
        <dbReference type="ARBA" id="ARBA00004496"/>
    </source>
</evidence>
<dbReference type="InterPro" id="IPR001611">
    <property type="entry name" value="Leu-rich_rpt"/>
</dbReference>
<proteinExistence type="predicted"/>
<dbReference type="InterPro" id="IPR003591">
    <property type="entry name" value="Leu-rich_rpt_typical-subtyp"/>
</dbReference>